<dbReference type="PANTHER" id="PTHR41791">
    <property type="entry name" value="SSL7039 PROTEIN"/>
    <property type="match status" value="1"/>
</dbReference>
<dbReference type="Proteomes" id="UP000539985">
    <property type="component" value="Unassembled WGS sequence"/>
</dbReference>
<protein>
    <submittedName>
        <fullName evidence="1">Type II toxin-antitoxin system RelE/ParE family toxin</fullName>
    </submittedName>
</protein>
<dbReference type="NCBIfam" id="TIGR02683">
    <property type="entry name" value="upstrm_HI1419"/>
    <property type="match status" value="1"/>
</dbReference>
<dbReference type="Pfam" id="PF05973">
    <property type="entry name" value="Gp49"/>
    <property type="match status" value="1"/>
</dbReference>
<dbReference type="EMBL" id="JACAQB010000007">
    <property type="protein sequence ID" value="NWB97324.1"/>
    <property type="molecule type" value="Genomic_DNA"/>
</dbReference>
<evidence type="ECO:0000313" key="1">
    <source>
        <dbReference type="EMBL" id="NWB97324.1"/>
    </source>
</evidence>
<name>A0A7Y8C360_9PSED</name>
<organism evidence="1 2">
    <name type="scientific">Pseudomonas gingeri</name>
    <dbReference type="NCBI Taxonomy" id="117681"/>
    <lineage>
        <taxon>Bacteria</taxon>
        <taxon>Pseudomonadati</taxon>
        <taxon>Pseudomonadota</taxon>
        <taxon>Gammaproteobacteria</taxon>
        <taxon>Pseudomonadales</taxon>
        <taxon>Pseudomonadaceae</taxon>
        <taxon>Pseudomonas</taxon>
    </lineage>
</organism>
<dbReference type="InterPro" id="IPR014056">
    <property type="entry name" value="TypeIITA-like_toxin_pred"/>
</dbReference>
<dbReference type="PIRSF" id="PIRSF028744">
    <property type="entry name" value="Addict_mod_HI1419"/>
    <property type="match status" value="1"/>
</dbReference>
<proteinExistence type="predicted"/>
<sequence length="101" mass="11447">MIEIIRSAVFSDWLDELSDSRARVRVQVRIDPMAEGNFGDVKSLGDGLSEVRINYGPGYRVYFTYQGRHLVILLCGGDKSSQRRDIKQASLIAKAWKEQKA</sequence>
<accession>A0A7Y8C360</accession>
<reference evidence="1 2" key="1">
    <citation type="submission" date="2020-04" db="EMBL/GenBank/DDBJ databases">
        <title>Molecular characterization of pseudomonads from Agaricus bisporus reveal novel blotch 2 pathogens in Western Europe.</title>
        <authorList>
            <person name="Taparia T."/>
            <person name="Krijger M."/>
            <person name="Haynes E."/>
            <person name="Elpinstone J.G."/>
            <person name="Noble R."/>
            <person name="Van Der Wolf J."/>
        </authorList>
    </citation>
    <scope>NUCLEOTIDE SEQUENCE [LARGE SCALE GENOMIC DNA]</scope>
    <source>
        <strain evidence="1 2">H7001</strain>
    </source>
</reference>
<dbReference type="AlphaFoldDB" id="A0A7Y8C360"/>
<evidence type="ECO:0000313" key="2">
    <source>
        <dbReference type="Proteomes" id="UP000539985"/>
    </source>
</evidence>
<dbReference type="PANTHER" id="PTHR41791:SF1">
    <property type="entry name" value="SSL7039 PROTEIN"/>
    <property type="match status" value="1"/>
</dbReference>
<dbReference type="RefSeq" id="WP_177102959.1">
    <property type="nucleotide sequence ID" value="NZ_JACAQB010000007.1"/>
</dbReference>
<dbReference type="InterPro" id="IPR009241">
    <property type="entry name" value="HigB-like"/>
</dbReference>
<gene>
    <name evidence="1" type="ORF">HX882_15600</name>
</gene>
<comment type="caution">
    <text evidence="1">The sequence shown here is derived from an EMBL/GenBank/DDBJ whole genome shotgun (WGS) entry which is preliminary data.</text>
</comment>